<reference evidence="1" key="1">
    <citation type="submission" date="2009-09" db="EMBL/GenBank/DDBJ databases">
        <authorList>
            <person name="Weinstock G."/>
            <person name="Sodergren E."/>
            <person name="Clifton S."/>
            <person name="Fulton L."/>
            <person name="Fulton B."/>
            <person name="Courtney L."/>
            <person name="Fronick C."/>
            <person name="Harrison M."/>
            <person name="Strong C."/>
            <person name="Farmer C."/>
            <person name="Delahaunty K."/>
            <person name="Markovic C."/>
            <person name="Hall O."/>
            <person name="Minx P."/>
            <person name="Tomlinson C."/>
            <person name="Mitreva M."/>
            <person name="Nelson J."/>
            <person name="Hou S."/>
            <person name="Wollam A."/>
            <person name="Pepin K.H."/>
            <person name="Johnson M."/>
            <person name="Bhonagiri V."/>
            <person name="Nash W.E."/>
            <person name="Warren W."/>
            <person name="Chinwalla A."/>
            <person name="Mardis E.R."/>
            <person name="Wilson R.K."/>
        </authorList>
    </citation>
    <scope>NUCLEOTIDE SEQUENCE [LARGE SCALE GENOMIC DNA]</scope>
    <source>
        <strain evidence="1">DSM 20583</strain>
    </source>
</reference>
<sequence>MAVLAKPSKTQIVVDAKSSKDFIERFNKNTITPKMLESCAKAERLFKRIK</sequence>
<gene>
    <name evidence="1" type="ORF">BLAHAN_05263</name>
</gene>
<dbReference type="EMBL" id="ABYU02000012">
    <property type="protein sequence ID" value="EEX22295.1"/>
    <property type="molecule type" value="Genomic_DNA"/>
</dbReference>
<organism evidence="1 2">
    <name type="scientific">Blautia hansenii DSM 20583</name>
    <dbReference type="NCBI Taxonomy" id="537007"/>
    <lineage>
        <taxon>Bacteria</taxon>
        <taxon>Bacillati</taxon>
        <taxon>Bacillota</taxon>
        <taxon>Clostridia</taxon>
        <taxon>Lachnospirales</taxon>
        <taxon>Lachnospiraceae</taxon>
        <taxon>Blautia</taxon>
    </lineage>
</organism>
<dbReference type="Proteomes" id="UP000003755">
    <property type="component" value="Unassembled WGS sequence"/>
</dbReference>
<name>C9L7A1_BLAHA</name>
<protein>
    <submittedName>
        <fullName evidence="1">Uncharacterized protein</fullName>
    </submittedName>
</protein>
<accession>C9L7A1</accession>
<dbReference type="RefSeq" id="WP_003020097.1">
    <property type="nucleotide sequence ID" value="NZ_CP022413.2"/>
</dbReference>
<dbReference type="AlphaFoldDB" id="C9L7A1"/>
<keyword evidence="2" id="KW-1185">Reference proteome</keyword>
<proteinExistence type="predicted"/>
<evidence type="ECO:0000313" key="1">
    <source>
        <dbReference type="EMBL" id="EEX22295.1"/>
    </source>
</evidence>
<comment type="caution">
    <text evidence="1">The sequence shown here is derived from an EMBL/GenBank/DDBJ whole genome shotgun (WGS) entry which is preliminary data.</text>
</comment>
<dbReference type="HOGENOM" id="CLU_3115092_0_0_9"/>
<evidence type="ECO:0000313" key="2">
    <source>
        <dbReference type="Proteomes" id="UP000003755"/>
    </source>
</evidence>